<feature type="compositionally biased region" description="Low complexity" evidence="1">
    <location>
        <begin position="58"/>
        <end position="71"/>
    </location>
</feature>
<feature type="region of interest" description="Disordered" evidence="1">
    <location>
        <begin position="58"/>
        <end position="190"/>
    </location>
</feature>
<organism evidence="3">
    <name type="scientific">Rhipicephalus zambeziensis</name>
    <dbReference type="NCBI Taxonomy" id="60191"/>
    <lineage>
        <taxon>Eukaryota</taxon>
        <taxon>Metazoa</taxon>
        <taxon>Ecdysozoa</taxon>
        <taxon>Arthropoda</taxon>
        <taxon>Chelicerata</taxon>
        <taxon>Arachnida</taxon>
        <taxon>Acari</taxon>
        <taxon>Parasitiformes</taxon>
        <taxon>Ixodida</taxon>
        <taxon>Ixodoidea</taxon>
        <taxon>Ixodidae</taxon>
        <taxon>Rhipicephalinae</taxon>
        <taxon>Rhipicephalus</taxon>
        <taxon>Rhipicephalus</taxon>
    </lineage>
</organism>
<keyword evidence="2" id="KW-0732">Signal</keyword>
<evidence type="ECO:0000313" key="3">
    <source>
        <dbReference type="EMBL" id="MAA14065.1"/>
    </source>
</evidence>
<feature type="compositionally biased region" description="Low complexity" evidence="1">
    <location>
        <begin position="109"/>
        <end position="155"/>
    </location>
</feature>
<sequence>MKNLFRPAIASSILLLFVAMQNDGQSCVNAAPTQRPVRPPAGCHVPNCFGGIVNRLTRSTGRGRQSGQGRQFLERPSTLRLGPVAGTHSRSSPRPSPGRHAQIPRPERVSGTPSGSSSGSSSVSPLVPSSGSSPRSPLGSARGASLGSRRGSSIGSPPPSSPESSSGYSPGSVNGNLGRQPVRGPGRGNK</sequence>
<feature type="signal peptide" evidence="2">
    <location>
        <begin position="1"/>
        <end position="24"/>
    </location>
</feature>
<dbReference type="EMBL" id="GFPF01002919">
    <property type="protein sequence ID" value="MAA14065.1"/>
    <property type="molecule type" value="Transcribed_RNA"/>
</dbReference>
<feature type="chain" id="PRO_5012850014" description="Pancreatic trypsin inhibitor" evidence="2">
    <location>
        <begin position="25"/>
        <end position="190"/>
    </location>
</feature>
<reference evidence="3" key="1">
    <citation type="journal article" date="2017" name="Parasit. Vectors">
        <title>Sialotranscriptomics of Rhipicephalus zambeziensis reveals intricate expression profiles of secretory proteins and suggests tight temporal transcriptional regulation during blood-feeding.</title>
        <authorList>
            <person name="de Castro M.H."/>
            <person name="de Klerk D."/>
            <person name="Pienaar R."/>
            <person name="Rees D.J.G."/>
            <person name="Mans B.J."/>
        </authorList>
    </citation>
    <scope>NUCLEOTIDE SEQUENCE</scope>
    <source>
        <tissue evidence="3">Salivary glands</tissue>
    </source>
</reference>
<accession>A0A224YAZ7</accession>
<dbReference type="AlphaFoldDB" id="A0A224YAZ7"/>
<evidence type="ECO:0008006" key="4">
    <source>
        <dbReference type="Google" id="ProtNLM"/>
    </source>
</evidence>
<protein>
    <recommendedName>
        <fullName evidence="4">Pancreatic trypsin inhibitor</fullName>
    </recommendedName>
</protein>
<evidence type="ECO:0000256" key="1">
    <source>
        <dbReference type="SAM" id="MobiDB-lite"/>
    </source>
</evidence>
<name>A0A224YAZ7_9ACAR</name>
<proteinExistence type="predicted"/>
<feature type="compositionally biased region" description="Low complexity" evidence="1">
    <location>
        <begin position="162"/>
        <end position="172"/>
    </location>
</feature>
<evidence type="ECO:0000256" key="2">
    <source>
        <dbReference type="SAM" id="SignalP"/>
    </source>
</evidence>